<name>A0AA36HS05_9DINO</name>
<proteinExistence type="predicted"/>
<evidence type="ECO:0000313" key="2">
    <source>
        <dbReference type="Proteomes" id="UP001178507"/>
    </source>
</evidence>
<comment type="caution">
    <text evidence="1">The sequence shown here is derived from an EMBL/GenBank/DDBJ whole genome shotgun (WGS) entry which is preliminary data.</text>
</comment>
<organism evidence="1 2">
    <name type="scientific">Effrenium voratum</name>
    <dbReference type="NCBI Taxonomy" id="2562239"/>
    <lineage>
        <taxon>Eukaryota</taxon>
        <taxon>Sar</taxon>
        <taxon>Alveolata</taxon>
        <taxon>Dinophyceae</taxon>
        <taxon>Suessiales</taxon>
        <taxon>Symbiodiniaceae</taxon>
        <taxon>Effrenium</taxon>
    </lineage>
</organism>
<evidence type="ECO:0000313" key="1">
    <source>
        <dbReference type="EMBL" id="CAJ1374217.1"/>
    </source>
</evidence>
<accession>A0AA36HS05</accession>
<reference evidence="1" key="1">
    <citation type="submission" date="2023-08" db="EMBL/GenBank/DDBJ databases">
        <authorList>
            <person name="Chen Y."/>
            <person name="Shah S."/>
            <person name="Dougan E. K."/>
            <person name="Thang M."/>
            <person name="Chan C."/>
        </authorList>
    </citation>
    <scope>NUCLEOTIDE SEQUENCE</scope>
</reference>
<protein>
    <submittedName>
        <fullName evidence="1">Uncharacterized protein</fullName>
    </submittedName>
</protein>
<keyword evidence="2" id="KW-1185">Reference proteome</keyword>
<gene>
    <name evidence="1" type="ORF">EVOR1521_LOCUS3831</name>
</gene>
<sequence length="220" mass="23637">MPGRWIYATDPQDVEESTFVLPAASGLTFDGFWEATMATADGTCGTVVIISGQNVWHEGSRFAGLKVLNVETCVLIMDDEDVRGYLSADCQAIEWEDGDCWQRTSPPASGMGCKQPATADVFSEVPGKAGTKKACAEDDIVTALTRRDAVSLLELLDAGVTPEAKIKASPIWQDMRWTPEGPDQTMPLLVAAILLQWSEGVHICVQRGANVNGTYVPASA</sequence>
<dbReference type="Proteomes" id="UP001178507">
    <property type="component" value="Unassembled WGS sequence"/>
</dbReference>
<dbReference type="AlphaFoldDB" id="A0AA36HS05"/>
<dbReference type="EMBL" id="CAUJNA010000236">
    <property type="protein sequence ID" value="CAJ1374217.1"/>
    <property type="molecule type" value="Genomic_DNA"/>
</dbReference>